<feature type="transmembrane region" description="Helical" evidence="2">
    <location>
        <begin position="32"/>
        <end position="51"/>
    </location>
</feature>
<gene>
    <name evidence="4" type="ORF">H0486_10640</name>
</gene>
<dbReference type="EMBL" id="JACEGA010000001">
    <property type="protein sequence ID" value="MBB2183334.1"/>
    <property type="molecule type" value="Genomic_DNA"/>
</dbReference>
<feature type="transmembrane region" description="Helical" evidence="2">
    <location>
        <begin position="207"/>
        <end position="226"/>
    </location>
</feature>
<feature type="transmembrane region" description="Helical" evidence="2">
    <location>
        <begin position="176"/>
        <end position="195"/>
    </location>
</feature>
<feature type="domain" description="EamA" evidence="3">
    <location>
        <begin position="146"/>
        <end position="276"/>
    </location>
</feature>
<dbReference type="SUPFAM" id="SSF103481">
    <property type="entry name" value="Multidrug resistance efflux transporter EmrE"/>
    <property type="match status" value="2"/>
</dbReference>
<feature type="transmembrane region" description="Helical" evidence="2">
    <location>
        <begin position="145"/>
        <end position="164"/>
    </location>
</feature>
<evidence type="ECO:0000256" key="1">
    <source>
        <dbReference type="ARBA" id="ARBA00007362"/>
    </source>
</evidence>
<dbReference type="InterPro" id="IPR000620">
    <property type="entry name" value="EamA_dom"/>
</dbReference>
<feature type="transmembrane region" description="Helical" evidence="2">
    <location>
        <begin position="263"/>
        <end position="282"/>
    </location>
</feature>
<feature type="transmembrane region" description="Helical" evidence="2">
    <location>
        <begin position="63"/>
        <end position="84"/>
    </location>
</feature>
<dbReference type="GO" id="GO:0016020">
    <property type="term" value="C:membrane"/>
    <property type="evidence" value="ECO:0007669"/>
    <property type="project" value="InterPro"/>
</dbReference>
<dbReference type="InterPro" id="IPR037185">
    <property type="entry name" value="EmrE-like"/>
</dbReference>
<accession>A0A839K0U2</accession>
<reference evidence="4 5" key="1">
    <citation type="submission" date="2020-07" db="EMBL/GenBank/DDBJ databases">
        <title>Characterization and genome sequencing of isolate MD1, a novel member within the family Lachnospiraceae.</title>
        <authorList>
            <person name="Rettenmaier R."/>
            <person name="Di Bello L."/>
            <person name="Zinser C."/>
            <person name="Scheitz K."/>
            <person name="Liebl W."/>
            <person name="Zverlov V."/>
        </authorList>
    </citation>
    <scope>NUCLEOTIDE SEQUENCE [LARGE SCALE GENOMIC DNA]</scope>
    <source>
        <strain evidence="4 5">MD1</strain>
    </source>
</reference>
<feature type="transmembrane region" description="Helical" evidence="2">
    <location>
        <begin position="238"/>
        <end position="257"/>
    </location>
</feature>
<keyword evidence="5" id="KW-1185">Reference proteome</keyword>
<dbReference type="AlphaFoldDB" id="A0A839K0U2"/>
<name>A0A839K0U2_9FIRM</name>
<keyword evidence="2" id="KW-0472">Membrane</keyword>
<dbReference type="Proteomes" id="UP000574276">
    <property type="component" value="Unassembled WGS sequence"/>
</dbReference>
<comment type="caution">
    <text evidence="4">The sequence shown here is derived from an EMBL/GenBank/DDBJ whole genome shotgun (WGS) entry which is preliminary data.</text>
</comment>
<keyword evidence="2" id="KW-1133">Transmembrane helix</keyword>
<feature type="transmembrane region" description="Helical" evidence="2">
    <location>
        <begin position="90"/>
        <end position="112"/>
    </location>
</feature>
<organism evidence="4 5">
    <name type="scientific">Variimorphobacter saccharofermentans</name>
    <dbReference type="NCBI Taxonomy" id="2755051"/>
    <lineage>
        <taxon>Bacteria</taxon>
        <taxon>Bacillati</taxon>
        <taxon>Bacillota</taxon>
        <taxon>Clostridia</taxon>
        <taxon>Lachnospirales</taxon>
        <taxon>Lachnospiraceae</taxon>
        <taxon>Variimorphobacter</taxon>
    </lineage>
</organism>
<feature type="transmembrane region" description="Helical" evidence="2">
    <location>
        <begin position="121"/>
        <end position="139"/>
    </location>
</feature>
<proteinExistence type="inferred from homology"/>
<protein>
    <submittedName>
        <fullName evidence="4">EamA family transporter</fullName>
    </submittedName>
</protein>
<comment type="similarity">
    <text evidence="1">Belongs to the EamA transporter family.</text>
</comment>
<dbReference type="RefSeq" id="WP_228352995.1">
    <property type="nucleotide sequence ID" value="NZ_JACEGA010000001.1"/>
</dbReference>
<evidence type="ECO:0000313" key="4">
    <source>
        <dbReference type="EMBL" id="MBB2183334.1"/>
    </source>
</evidence>
<keyword evidence="2" id="KW-0812">Transmembrane</keyword>
<evidence type="ECO:0000256" key="2">
    <source>
        <dbReference type="SAM" id="Phobius"/>
    </source>
</evidence>
<dbReference type="Gene3D" id="1.10.3730.20">
    <property type="match status" value="2"/>
</dbReference>
<sequence length="312" mass="34492">MKRTKLIYIGTLLIFGSIGLFVRNIQLSSGQIALSRGFIGSIFLILSSLVMKRRISWKAIKSNLVLLLLSGAAIGFNWILLFQAYKYTSIANATLCYYFQPVFVMFLSPIILKERLTLTKIISILAAVLGMFCIVGNGGTGSNHLIGILYGLSAAILYASVILMNKFFKGLSGLDTTIVQLSFATLILLPYILITETISITQIDRTSFVYLMIVCILHTGIAYLLYFTSIRKLCAQTIAIFSYIDPISAIILSSILLREKMTLIQILGGGLILGASLYSELYKGGIKNNIKRNKEKGTTELLLGEIKKKRKT</sequence>
<dbReference type="PANTHER" id="PTHR22911:SF102">
    <property type="entry name" value="MEMBRANE PROTEIN"/>
    <property type="match status" value="1"/>
</dbReference>
<feature type="domain" description="EamA" evidence="3">
    <location>
        <begin position="9"/>
        <end position="135"/>
    </location>
</feature>
<dbReference type="Pfam" id="PF00892">
    <property type="entry name" value="EamA"/>
    <property type="match status" value="2"/>
</dbReference>
<evidence type="ECO:0000259" key="3">
    <source>
        <dbReference type="Pfam" id="PF00892"/>
    </source>
</evidence>
<dbReference type="PANTHER" id="PTHR22911">
    <property type="entry name" value="ACYL-MALONYL CONDENSING ENZYME-RELATED"/>
    <property type="match status" value="1"/>
</dbReference>
<feature type="transmembrane region" description="Helical" evidence="2">
    <location>
        <begin position="7"/>
        <end position="26"/>
    </location>
</feature>
<evidence type="ECO:0000313" key="5">
    <source>
        <dbReference type="Proteomes" id="UP000574276"/>
    </source>
</evidence>